<name>A0A6J5PMT4_9CAUD</name>
<organism evidence="2">
    <name type="scientific">uncultured Caudovirales phage</name>
    <dbReference type="NCBI Taxonomy" id="2100421"/>
    <lineage>
        <taxon>Viruses</taxon>
        <taxon>Duplodnaviria</taxon>
        <taxon>Heunggongvirae</taxon>
        <taxon>Uroviricota</taxon>
        <taxon>Caudoviricetes</taxon>
        <taxon>Peduoviridae</taxon>
        <taxon>Maltschvirus</taxon>
        <taxon>Maltschvirus maltsch</taxon>
    </lineage>
</organism>
<dbReference type="EMBL" id="LR796605">
    <property type="protein sequence ID" value="CAB4153894.1"/>
    <property type="molecule type" value="Genomic_DNA"/>
</dbReference>
<evidence type="ECO:0000313" key="2">
    <source>
        <dbReference type="EMBL" id="CAB4173169.1"/>
    </source>
</evidence>
<proteinExistence type="predicted"/>
<accession>A0A6J5PMT4</accession>
<dbReference type="EMBL" id="LR798459">
    <property type="protein sequence ID" value="CAB5238512.1"/>
    <property type="molecule type" value="Genomic_DNA"/>
</dbReference>
<evidence type="ECO:0000313" key="3">
    <source>
        <dbReference type="EMBL" id="CAB4184937.1"/>
    </source>
</evidence>
<evidence type="ECO:0000313" key="1">
    <source>
        <dbReference type="EMBL" id="CAB4153894.1"/>
    </source>
</evidence>
<gene>
    <name evidence="3" type="ORF">UFOVP1115_58</name>
    <name evidence="4" type="ORF">UFOVP1390_44</name>
    <name evidence="5" type="ORF">UFOVP1567_57</name>
    <name evidence="1" type="ORF">UFOVP626_38</name>
    <name evidence="2" type="ORF">UFOVP951_33</name>
</gene>
<protein>
    <submittedName>
        <fullName evidence="2">Uncharacterized protein</fullName>
    </submittedName>
</protein>
<dbReference type="EMBL" id="LR797068">
    <property type="protein sequence ID" value="CAB4184937.1"/>
    <property type="molecule type" value="Genomic_DNA"/>
</dbReference>
<evidence type="ECO:0000313" key="4">
    <source>
        <dbReference type="EMBL" id="CAB4204254.1"/>
    </source>
</evidence>
<reference evidence="2" key="1">
    <citation type="submission" date="2020-05" db="EMBL/GenBank/DDBJ databases">
        <authorList>
            <person name="Chiriac C."/>
            <person name="Salcher M."/>
            <person name="Ghai R."/>
            <person name="Kavagutti S V."/>
        </authorList>
    </citation>
    <scope>NUCLEOTIDE SEQUENCE</scope>
</reference>
<dbReference type="EMBL" id="LR797336">
    <property type="protein sequence ID" value="CAB4204254.1"/>
    <property type="molecule type" value="Genomic_DNA"/>
</dbReference>
<sequence length="57" mass="6660">MKWIAIEKNNRLAVHAICDTLERAQHWIDTKAPEYARKGYFMDKTLTAHSFTIKAKP</sequence>
<dbReference type="EMBL" id="LR796900">
    <property type="protein sequence ID" value="CAB4173169.1"/>
    <property type="molecule type" value="Genomic_DNA"/>
</dbReference>
<evidence type="ECO:0000313" key="5">
    <source>
        <dbReference type="EMBL" id="CAB5238512.1"/>
    </source>
</evidence>